<dbReference type="GO" id="GO:0005524">
    <property type="term" value="F:ATP binding"/>
    <property type="evidence" value="ECO:0007669"/>
    <property type="project" value="UniProtKB-KW"/>
</dbReference>
<dbReference type="Gene3D" id="3.40.50.300">
    <property type="entry name" value="P-loop containing nucleotide triphosphate hydrolases"/>
    <property type="match status" value="1"/>
</dbReference>
<keyword evidence="2" id="KW-0067">ATP-binding</keyword>
<evidence type="ECO:0000313" key="6">
    <source>
        <dbReference type="Proteomes" id="UP000076532"/>
    </source>
</evidence>
<dbReference type="OrthoDB" id="6500128at2759"/>
<dbReference type="AlphaFoldDB" id="A0A166X3N0"/>
<evidence type="ECO:0000313" key="5">
    <source>
        <dbReference type="EMBL" id="KZP34390.1"/>
    </source>
</evidence>
<dbReference type="PROSITE" id="PS50893">
    <property type="entry name" value="ABC_TRANSPORTER_2"/>
    <property type="match status" value="1"/>
</dbReference>
<dbReference type="SMART" id="SM00382">
    <property type="entry name" value="AAA"/>
    <property type="match status" value="1"/>
</dbReference>
<name>A0A166X3N0_9AGAM</name>
<dbReference type="EMBL" id="KV417480">
    <property type="protein sequence ID" value="KZP34390.1"/>
    <property type="molecule type" value="Genomic_DNA"/>
</dbReference>
<keyword evidence="3" id="KW-1133">Transmembrane helix</keyword>
<dbReference type="InterPro" id="IPR003593">
    <property type="entry name" value="AAA+_ATPase"/>
</dbReference>
<dbReference type="InterPro" id="IPR039421">
    <property type="entry name" value="Type_1_exporter"/>
</dbReference>
<evidence type="ECO:0000259" key="4">
    <source>
        <dbReference type="PROSITE" id="PS50893"/>
    </source>
</evidence>
<dbReference type="SUPFAM" id="SSF52540">
    <property type="entry name" value="P-loop containing nucleoside triphosphate hydrolases"/>
    <property type="match status" value="1"/>
</dbReference>
<feature type="domain" description="ABC transporter" evidence="4">
    <location>
        <begin position="402"/>
        <end position="673"/>
    </location>
</feature>
<dbReference type="Pfam" id="PF00005">
    <property type="entry name" value="ABC_tran"/>
    <property type="match status" value="1"/>
</dbReference>
<keyword evidence="1" id="KW-0547">Nucleotide-binding</keyword>
<dbReference type="InterPro" id="IPR003439">
    <property type="entry name" value="ABC_transporter-like_ATP-bd"/>
</dbReference>
<dbReference type="InterPro" id="IPR027417">
    <property type="entry name" value="P-loop_NTPase"/>
</dbReference>
<evidence type="ECO:0000256" key="1">
    <source>
        <dbReference type="ARBA" id="ARBA00022741"/>
    </source>
</evidence>
<dbReference type="PANTHER" id="PTHR43394">
    <property type="entry name" value="ATP-DEPENDENT PERMEASE MDL1, MITOCHONDRIAL"/>
    <property type="match status" value="1"/>
</dbReference>
<evidence type="ECO:0000256" key="2">
    <source>
        <dbReference type="ARBA" id="ARBA00022840"/>
    </source>
</evidence>
<feature type="transmembrane region" description="Helical" evidence="3">
    <location>
        <begin position="320"/>
        <end position="342"/>
    </location>
</feature>
<keyword evidence="5" id="KW-0378">Hydrolase</keyword>
<dbReference type="PANTHER" id="PTHR43394:SF1">
    <property type="entry name" value="ATP-BINDING CASSETTE SUB-FAMILY B MEMBER 10, MITOCHONDRIAL"/>
    <property type="match status" value="1"/>
</dbReference>
<dbReference type="Proteomes" id="UP000076532">
    <property type="component" value="Unassembled WGS sequence"/>
</dbReference>
<keyword evidence="3" id="KW-0812">Transmembrane</keyword>
<protein>
    <submittedName>
        <fullName evidence="5">P-loop containing nucleoside triphosphate hydrolase protein</fullName>
    </submittedName>
</protein>
<keyword evidence="3" id="KW-0472">Membrane</keyword>
<evidence type="ECO:0000256" key="3">
    <source>
        <dbReference type="SAM" id="Phobius"/>
    </source>
</evidence>
<reference evidence="5 6" key="1">
    <citation type="journal article" date="2016" name="Mol. Biol. Evol.">
        <title>Comparative Genomics of Early-Diverging Mushroom-Forming Fungi Provides Insights into the Origins of Lignocellulose Decay Capabilities.</title>
        <authorList>
            <person name="Nagy L.G."/>
            <person name="Riley R."/>
            <person name="Tritt A."/>
            <person name="Adam C."/>
            <person name="Daum C."/>
            <person name="Floudas D."/>
            <person name="Sun H."/>
            <person name="Yadav J.S."/>
            <person name="Pangilinan J."/>
            <person name="Larsson K.H."/>
            <person name="Matsuura K."/>
            <person name="Barry K."/>
            <person name="Labutti K."/>
            <person name="Kuo R."/>
            <person name="Ohm R.A."/>
            <person name="Bhattacharya S.S."/>
            <person name="Shirouzu T."/>
            <person name="Yoshinaga Y."/>
            <person name="Martin F.M."/>
            <person name="Grigoriev I.V."/>
            <person name="Hibbett D.S."/>
        </authorList>
    </citation>
    <scope>NUCLEOTIDE SEQUENCE [LARGE SCALE GENOMIC DNA]</scope>
    <source>
        <strain evidence="5 6">CBS 109695</strain>
    </source>
</reference>
<accession>A0A166X3N0</accession>
<dbReference type="GO" id="GO:0015421">
    <property type="term" value="F:ABC-type oligopeptide transporter activity"/>
    <property type="evidence" value="ECO:0007669"/>
    <property type="project" value="TreeGrafter"/>
</dbReference>
<sequence length="694" mass="75797">MPTEKPQAEPTPAEDVSSLEASFTIGQYGVWRVLTANLSHKVVGESQWKGAVAGLGLLCMFMRDVWRISPTLFLGVAFTQIWEGMQTSIGLYTSNRLLTSIETSFVIGQPQVRTIVTAAAVHIICMAAGAVVGWWSNQINSKLSQKVKYHFGKLLFHADIAQDLPTSQEPSSRQQASSNDARQALRQSISTATLCISTVSQLAFILHISRNGYGGPLFMGCCLASPFFSTRNGNMLWTTSSVIHSNNPHYIRLQALKKLTKGAYRQDVITGNLSGYILDEYTKAQDALGTTSDEHVFAQYGHERTPFRDICRALLDTLPMIYYVACAILLPGGFSLSSIAILQQTSVNLQQTFNILLYYGKVFHDTINNIKKIYDSVEVNNQVQDGTLSYPSVETKGEGMGIEVRGVSFEYAGSKSTKKALDNVSFSIKPGQLVVIVGVNGSGKSTLVKLFNRLYTPTSGTILVDGLPMSSYKISDLREASADLSQDHTIYPLTIQENIGLGCPASMSDMDEVRRAAEMGGALGFVEKFQETFDTTLEPVSTAQMGGTMGSADAAMLCKQLLDNFEKKIDISGGETQRLIASRTFMRLRSGKIRCCTVDEPSSALDPQGELELFQRLRDAKGGKTMLFVTHRFGHLTKHADVIICMKDGSIAEMGTHSELMSNTAEYANLYNVQAEAFSSNTTSTGTKIPEGAL</sequence>
<proteinExistence type="predicted"/>
<feature type="transmembrane region" description="Helical" evidence="3">
    <location>
        <begin position="115"/>
        <end position="136"/>
    </location>
</feature>
<organism evidence="5 6">
    <name type="scientific">Athelia psychrophila</name>
    <dbReference type="NCBI Taxonomy" id="1759441"/>
    <lineage>
        <taxon>Eukaryota</taxon>
        <taxon>Fungi</taxon>
        <taxon>Dikarya</taxon>
        <taxon>Basidiomycota</taxon>
        <taxon>Agaricomycotina</taxon>
        <taxon>Agaricomycetes</taxon>
        <taxon>Agaricomycetidae</taxon>
        <taxon>Atheliales</taxon>
        <taxon>Atheliaceae</taxon>
        <taxon>Athelia</taxon>
    </lineage>
</organism>
<dbReference type="STRING" id="436010.A0A166X3N0"/>
<gene>
    <name evidence="5" type="ORF">FIBSPDRAFT_1035444</name>
</gene>
<dbReference type="GO" id="GO:0016887">
    <property type="term" value="F:ATP hydrolysis activity"/>
    <property type="evidence" value="ECO:0007669"/>
    <property type="project" value="InterPro"/>
</dbReference>
<keyword evidence="6" id="KW-1185">Reference proteome</keyword>